<name>A0A818R6L2_9BILA</name>
<dbReference type="EMBL" id="CAJOAY010000368">
    <property type="protein sequence ID" value="CAF3645508.1"/>
    <property type="molecule type" value="Genomic_DNA"/>
</dbReference>
<feature type="compositionally biased region" description="Acidic residues" evidence="1">
    <location>
        <begin position="236"/>
        <end position="248"/>
    </location>
</feature>
<dbReference type="AlphaFoldDB" id="A0A818R6L2"/>
<reference evidence="4" key="1">
    <citation type="submission" date="2021-02" db="EMBL/GenBank/DDBJ databases">
        <authorList>
            <person name="Nowell W R."/>
        </authorList>
    </citation>
    <scope>NUCLEOTIDE SEQUENCE</scope>
</reference>
<feature type="region of interest" description="Disordered" evidence="1">
    <location>
        <begin position="236"/>
        <end position="256"/>
    </location>
</feature>
<protein>
    <submittedName>
        <fullName evidence="4">Uncharacterized protein</fullName>
    </submittedName>
</protein>
<dbReference type="OrthoDB" id="10033056at2759"/>
<evidence type="ECO:0000313" key="4">
    <source>
        <dbReference type="EMBL" id="CAF3645508.1"/>
    </source>
</evidence>
<evidence type="ECO:0000256" key="2">
    <source>
        <dbReference type="SAM" id="Phobius"/>
    </source>
</evidence>
<organism evidence="4 5">
    <name type="scientific">Adineta steineri</name>
    <dbReference type="NCBI Taxonomy" id="433720"/>
    <lineage>
        <taxon>Eukaryota</taxon>
        <taxon>Metazoa</taxon>
        <taxon>Spiralia</taxon>
        <taxon>Gnathifera</taxon>
        <taxon>Rotifera</taxon>
        <taxon>Eurotatoria</taxon>
        <taxon>Bdelloidea</taxon>
        <taxon>Adinetida</taxon>
        <taxon>Adinetidae</taxon>
        <taxon>Adineta</taxon>
    </lineage>
</organism>
<comment type="caution">
    <text evidence="4">The sequence shown here is derived from an EMBL/GenBank/DDBJ whole genome shotgun (WGS) entry which is preliminary data.</text>
</comment>
<keyword evidence="2" id="KW-1133">Transmembrane helix</keyword>
<accession>A0A818R6L2</accession>
<keyword evidence="2" id="KW-0472">Membrane</keyword>
<feature type="transmembrane region" description="Helical" evidence="2">
    <location>
        <begin position="168"/>
        <end position="186"/>
    </location>
</feature>
<evidence type="ECO:0000313" key="3">
    <source>
        <dbReference type="EMBL" id="CAF1358587.1"/>
    </source>
</evidence>
<proteinExistence type="predicted"/>
<evidence type="ECO:0000313" key="5">
    <source>
        <dbReference type="Proteomes" id="UP000663881"/>
    </source>
</evidence>
<dbReference type="Proteomes" id="UP000663881">
    <property type="component" value="Unassembled WGS sequence"/>
</dbReference>
<keyword evidence="2" id="KW-0812">Transmembrane</keyword>
<dbReference type="Proteomes" id="UP000663891">
    <property type="component" value="Unassembled WGS sequence"/>
</dbReference>
<gene>
    <name evidence="4" type="ORF">OKA104_LOCUS8898</name>
    <name evidence="3" type="ORF">VCS650_LOCUS34178</name>
</gene>
<dbReference type="EMBL" id="CAJNON010000703">
    <property type="protein sequence ID" value="CAF1358587.1"/>
    <property type="molecule type" value="Genomic_DNA"/>
</dbReference>
<evidence type="ECO:0000256" key="1">
    <source>
        <dbReference type="SAM" id="MobiDB-lite"/>
    </source>
</evidence>
<sequence length="310" mass="36798">MSDISKNILFITSCYFLIIISQTIVSIDTFQQNGTNNSKQFQNEEDLTTLNYYFFSYDIIDHKTILIKFDITHTILFQQRQSLYNAYLHISKLPSENYKINIGPFLGYYEKEISGTITDHFTFCLVLLPSQHQNSSQKQQIIHYCTKMGPDEDRDRHPIKQGSKGDHILLLLQLLMIVIILTILQITHTIRKRNSHEWYLRRISRFRYELLRRKEFIDMPNETLAMLRFISINSEEPQEEIDESNEDREEGKEEEKEVNLIYSHRRLPERGTRYQRSRSPSPIINSININSNTFSIEHILKAKPWLQIPH</sequence>